<dbReference type="AlphaFoldDB" id="A0A9E2F5C0"/>
<comment type="caution">
    <text evidence="1">The sequence shown here is derived from an EMBL/GenBank/DDBJ whole genome shotgun (WGS) entry which is preliminary data.</text>
</comment>
<sequence length="65" mass="7134">MLKLRVTISVSLLPVITKEISSNSLILARLSLLTLSTKVTSVNPKASLDLIMSLFDLFFKLSAKL</sequence>
<dbReference type="EMBL" id="QLTW01000280">
    <property type="protein sequence ID" value="MBT9146036.1"/>
    <property type="molecule type" value="Genomic_DNA"/>
</dbReference>
<reference evidence="1 2" key="1">
    <citation type="journal article" date="2021" name="bioRxiv">
        <title>Unique metabolic strategies in Hadean analogues reveal hints for primordial physiology.</title>
        <authorList>
            <person name="Nobu M.K."/>
            <person name="Nakai R."/>
            <person name="Tamazawa S."/>
            <person name="Mori H."/>
            <person name="Toyoda A."/>
            <person name="Ijiri A."/>
            <person name="Suzuki S."/>
            <person name="Kurokawa K."/>
            <person name="Kamagata Y."/>
            <person name="Tamaki H."/>
        </authorList>
    </citation>
    <scope>NUCLEOTIDE SEQUENCE [LARGE SCALE GENOMIC DNA]</scope>
    <source>
        <strain evidence="1">BS525</strain>
    </source>
</reference>
<name>A0A9E2F5C0_PSYF1</name>
<accession>A0A9E2F5C0</accession>
<evidence type="ECO:0000313" key="1">
    <source>
        <dbReference type="EMBL" id="MBT9146036.1"/>
    </source>
</evidence>
<protein>
    <submittedName>
        <fullName evidence="1">Uncharacterized protein</fullName>
    </submittedName>
</protein>
<gene>
    <name evidence="1" type="ORF">DDT42_01915</name>
</gene>
<organism evidence="1 2">
    <name type="scientific">Psychracetigena formicireducens</name>
    <dbReference type="NCBI Taxonomy" id="2986056"/>
    <lineage>
        <taxon>Bacteria</taxon>
        <taxon>Bacillati</taxon>
        <taxon>Candidatus Lithacetigenota</taxon>
        <taxon>Candidatus Psychracetigena</taxon>
    </lineage>
</organism>
<evidence type="ECO:0000313" key="2">
    <source>
        <dbReference type="Proteomes" id="UP000811545"/>
    </source>
</evidence>
<proteinExistence type="predicted"/>
<dbReference type="Proteomes" id="UP000811545">
    <property type="component" value="Unassembled WGS sequence"/>
</dbReference>